<proteinExistence type="predicted"/>
<dbReference type="NCBIfam" id="NF006617">
    <property type="entry name" value="PRK09184.1"/>
    <property type="match status" value="1"/>
</dbReference>
<sequence length="89" mass="9771">MNAFGELEQELKRLIIQTLDLPDLSPEEIESDEPLFGEGLGLDSIDALELGIALQKSYGLKLQGDAEENKEHFFSVASLARLVASHQTS</sequence>
<dbReference type="Gene3D" id="1.10.1200.10">
    <property type="entry name" value="ACP-like"/>
    <property type="match status" value="1"/>
</dbReference>
<dbReference type="Pfam" id="PF00550">
    <property type="entry name" value="PP-binding"/>
    <property type="match status" value="1"/>
</dbReference>
<evidence type="ECO:0000313" key="2">
    <source>
        <dbReference type="EMBL" id="OGH03998.1"/>
    </source>
</evidence>
<evidence type="ECO:0000313" key="3">
    <source>
        <dbReference type="Proteomes" id="UP000177583"/>
    </source>
</evidence>
<reference evidence="2 3" key="1">
    <citation type="journal article" date="2016" name="Nat. Commun.">
        <title>Thousands of microbial genomes shed light on interconnected biogeochemical processes in an aquifer system.</title>
        <authorList>
            <person name="Anantharaman K."/>
            <person name="Brown C.T."/>
            <person name="Hug L.A."/>
            <person name="Sharon I."/>
            <person name="Castelle C.J."/>
            <person name="Probst A.J."/>
            <person name="Thomas B.C."/>
            <person name="Singh A."/>
            <person name="Wilkins M.J."/>
            <person name="Karaoz U."/>
            <person name="Brodie E.L."/>
            <person name="Williams K.H."/>
            <person name="Hubbard S.S."/>
            <person name="Banfield J.F."/>
        </authorList>
    </citation>
    <scope>NUCLEOTIDE SEQUENCE [LARGE SCALE GENOMIC DNA]</scope>
</reference>
<feature type="domain" description="Carrier" evidence="1">
    <location>
        <begin position="5"/>
        <end position="87"/>
    </location>
</feature>
<evidence type="ECO:0000259" key="1">
    <source>
        <dbReference type="PROSITE" id="PS50075"/>
    </source>
</evidence>
<dbReference type="PROSITE" id="PS50075">
    <property type="entry name" value="CARRIER"/>
    <property type="match status" value="1"/>
</dbReference>
<dbReference type="InterPro" id="IPR036736">
    <property type="entry name" value="ACP-like_sf"/>
</dbReference>
<gene>
    <name evidence="2" type="ORF">A2557_11275</name>
</gene>
<dbReference type="SUPFAM" id="SSF47336">
    <property type="entry name" value="ACP-like"/>
    <property type="match status" value="1"/>
</dbReference>
<dbReference type="InterPro" id="IPR009081">
    <property type="entry name" value="PP-bd_ACP"/>
</dbReference>
<dbReference type="Proteomes" id="UP000177583">
    <property type="component" value="Unassembled WGS sequence"/>
</dbReference>
<accession>A0A1F6H0S3</accession>
<organism evidence="2 3">
    <name type="scientific">Candidatus Lambdaproteobacteria bacterium RIFOXYD2_FULL_56_26</name>
    <dbReference type="NCBI Taxonomy" id="1817773"/>
    <lineage>
        <taxon>Bacteria</taxon>
        <taxon>Pseudomonadati</taxon>
        <taxon>Pseudomonadota</taxon>
        <taxon>Candidatus Lambdaproteobacteria</taxon>
    </lineage>
</organism>
<name>A0A1F6H0S3_9PROT</name>
<dbReference type="AlphaFoldDB" id="A0A1F6H0S3"/>
<protein>
    <submittedName>
        <fullName evidence="2">Acyl carrier protein</fullName>
    </submittedName>
</protein>
<dbReference type="EMBL" id="MFNF01000008">
    <property type="protein sequence ID" value="OGH03998.1"/>
    <property type="molecule type" value="Genomic_DNA"/>
</dbReference>
<comment type="caution">
    <text evidence="2">The sequence shown here is derived from an EMBL/GenBank/DDBJ whole genome shotgun (WGS) entry which is preliminary data.</text>
</comment>